<name>A0A1M6V675_9BACT</name>
<dbReference type="RefSeq" id="WP_262987459.1">
    <property type="nucleotide sequence ID" value="NZ_FRAS01000006.1"/>
</dbReference>
<proteinExistence type="predicted"/>
<evidence type="ECO:0000256" key="2">
    <source>
        <dbReference type="SAM" id="Phobius"/>
    </source>
</evidence>
<sequence length="44" mass="5299">MGLLPELKRRPRLHSGTPRDTGKWGWYIMLVIVAFWLIYSIWLK</sequence>
<gene>
    <name evidence="3" type="ORF">SAMN02746009_01512</name>
</gene>
<feature type="region of interest" description="Disordered" evidence="1">
    <location>
        <begin position="1"/>
        <end position="22"/>
    </location>
</feature>
<dbReference type="AlphaFoldDB" id="A0A1M6V675"/>
<evidence type="ECO:0000256" key="1">
    <source>
        <dbReference type="SAM" id="MobiDB-lite"/>
    </source>
</evidence>
<keyword evidence="2" id="KW-1133">Transmembrane helix</keyword>
<keyword evidence="4" id="KW-1185">Reference proteome</keyword>
<evidence type="ECO:0000313" key="3">
    <source>
        <dbReference type="EMBL" id="SHK76881.1"/>
    </source>
</evidence>
<feature type="transmembrane region" description="Helical" evidence="2">
    <location>
        <begin position="24"/>
        <end position="43"/>
    </location>
</feature>
<keyword evidence="2" id="KW-0812">Transmembrane</keyword>
<evidence type="ECO:0000313" key="4">
    <source>
        <dbReference type="Proteomes" id="UP000183947"/>
    </source>
</evidence>
<organism evidence="3 4">
    <name type="scientific">Hymenobacter psychrotolerans DSM 18569</name>
    <dbReference type="NCBI Taxonomy" id="1121959"/>
    <lineage>
        <taxon>Bacteria</taxon>
        <taxon>Pseudomonadati</taxon>
        <taxon>Bacteroidota</taxon>
        <taxon>Cytophagia</taxon>
        <taxon>Cytophagales</taxon>
        <taxon>Hymenobacteraceae</taxon>
        <taxon>Hymenobacter</taxon>
    </lineage>
</organism>
<accession>A0A1M6V675</accession>
<protein>
    <submittedName>
        <fullName evidence="3">Uncharacterized protein</fullName>
    </submittedName>
</protein>
<dbReference type="STRING" id="1121959.SAMN02746009_01512"/>
<keyword evidence="2" id="KW-0472">Membrane</keyword>
<reference evidence="4" key="1">
    <citation type="submission" date="2016-11" db="EMBL/GenBank/DDBJ databases">
        <authorList>
            <person name="Varghese N."/>
            <person name="Submissions S."/>
        </authorList>
    </citation>
    <scope>NUCLEOTIDE SEQUENCE [LARGE SCALE GENOMIC DNA]</scope>
    <source>
        <strain evidence="4">DSM 18569</strain>
    </source>
</reference>
<dbReference type="Proteomes" id="UP000183947">
    <property type="component" value="Unassembled WGS sequence"/>
</dbReference>
<dbReference type="EMBL" id="FRAS01000006">
    <property type="protein sequence ID" value="SHK76881.1"/>
    <property type="molecule type" value="Genomic_DNA"/>
</dbReference>